<dbReference type="SUPFAM" id="SSF49785">
    <property type="entry name" value="Galactose-binding domain-like"/>
    <property type="match status" value="2"/>
</dbReference>
<name>A0A5J6IYY4_STRVI</name>
<protein>
    <submittedName>
        <fullName evidence="3">DUF4091 domain-containing protein</fullName>
    </submittedName>
</protein>
<feature type="domain" description="F5/8 type C" evidence="2">
    <location>
        <begin position="744"/>
        <end position="902"/>
    </location>
</feature>
<feature type="region of interest" description="Disordered" evidence="1">
    <location>
        <begin position="776"/>
        <end position="795"/>
    </location>
</feature>
<evidence type="ECO:0000313" key="3">
    <source>
        <dbReference type="EMBL" id="QEV44207.1"/>
    </source>
</evidence>
<proteinExistence type="predicted"/>
<gene>
    <name evidence="3" type="ORF">CP980_03200</name>
</gene>
<evidence type="ECO:0000259" key="2">
    <source>
        <dbReference type="PROSITE" id="PS50022"/>
    </source>
</evidence>
<organism evidence="3 4">
    <name type="scientific">Streptomyces vinaceus</name>
    <dbReference type="NCBI Taxonomy" id="1960"/>
    <lineage>
        <taxon>Bacteria</taxon>
        <taxon>Bacillati</taxon>
        <taxon>Actinomycetota</taxon>
        <taxon>Actinomycetes</taxon>
        <taxon>Kitasatosporales</taxon>
        <taxon>Streptomycetaceae</taxon>
        <taxon>Streptomyces</taxon>
    </lineage>
</organism>
<dbReference type="InterPro" id="IPR025150">
    <property type="entry name" value="GH123_cat"/>
</dbReference>
<reference evidence="3 4" key="1">
    <citation type="submission" date="2017-09" db="EMBL/GenBank/DDBJ databases">
        <authorList>
            <person name="Lee N."/>
            <person name="Cho B.-K."/>
        </authorList>
    </citation>
    <scope>NUCLEOTIDE SEQUENCE [LARGE SCALE GENOMIC DNA]</scope>
    <source>
        <strain evidence="3 4">ATCC 27476</strain>
    </source>
</reference>
<feature type="domain" description="F5/8 type C" evidence="2">
    <location>
        <begin position="940"/>
        <end position="1051"/>
    </location>
</feature>
<dbReference type="Gene3D" id="2.60.120.260">
    <property type="entry name" value="Galactose-binding domain-like"/>
    <property type="match status" value="2"/>
</dbReference>
<dbReference type="EMBL" id="CP023692">
    <property type="protein sequence ID" value="QEV44207.1"/>
    <property type="molecule type" value="Genomic_DNA"/>
</dbReference>
<dbReference type="Pfam" id="PF13320">
    <property type="entry name" value="GH123_cat"/>
    <property type="match status" value="1"/>
</dbReference>
<dbReference type="AlphaFoldDB" id="A0A5J6IYY4"/>
<dbReference type="Gene3D" id="2.60.120.560">
    <property type="entry name" value="Exo-inulinase, domain 1"/>
    <property type="match status" value="1"/>
</dbReference>
<dbReference type="PROSITE" id="PS50022">
    <property type="entry name" value="FA58C_3"/>
    <property type="match status" value="2"/>
</dbReference>
<feature type="compositionally biased region" description="Low complexity" evidence="1">
    <location>
        <begin position="786"/>
        <end position="795"/>
    </location>
</feature>
<evidence type="ECO:0000256" key="1">
    <source>
        <dbReference type="SAM" id="MobiDB-lite"/>
    </source>
</evidence>
<dbReference type="PANTHER" id="PTHR45713:SF6">
    <property type="entry name" value="F5_8 TYPE C DOMAIN-CONTAINING PROTEIN"/>
    <property type="match status" value="1"/>
</dbReference>
<sequence>MPLAVLAAPQAGAAEGPSVWVLDATDRPFTSTTPPGWAPTGIELYAARNAYEGAQILVRSGSAQTGVSVTSGALTGPGGALIPAANITTRYEYNHPNIQKVGNVQNPPDGGIAYYDALMDTGPQSVAANTTYAAYYQVYVPAGQAPGVYIGSARVNSSLGAVTVPVSVTVYGATIPPTSQSTFKMNNWFSSAGWDYAGTEASIPNEYGVRMYDANWWTVEANIAANMARHRNNVIYADPVALLIPDTTVDAAGHFTFGWSTFDRFVNLFVSAGAMQYLYTPTLLEPPASDPYLDTLVPANGVSGAVKHALCRPDSAPANGCPDTNNWLNQFFPALKAHLDAKGWTNNFYMSALDEPTSTQQATAANWLYTRYEQYFPNPRTNEAQLTTFTGDAAHLSTQTPLSSNYDANVALYQSYRISGKDLWLYSCIVPQGPYMNRFTSNYLSGTRLLPWLTWKIGGDGYLHWGWNYWHDGFSEPYPAADTFNTAQNGDHWLVYPNKSAYGIYDSLRSEAQTAGLQDFELLQQLAAVKPQAARTLAETLITNPTAYDTSGWNVEGRHKQLLDELAAASNDLALPFTDDFSGGDHFWTHTRGTWSTSGARYTQSDASANWGDVSYLRGRGYTDVSVGVDLQITGVSSYGGSTNWAGVMVRSANGTDLDSGYLIAQRDNGEVFVYRSGTRIGSASVPGYVSGQRTRLRVVARGNALTVYAGTGQAPVLTVTDAAFTAGDVGLVTGGASANFWNARIMPTSLAPAESAAAAASSSYEADGWGIRSAVDGQRPSAPNAAGWSSSGSTATNHTEWVRLDLGSTRPVSRVDLYPRSDGANAGQGFPVDFTIQTSTDGTNWTTVSTRTGYARPGATAQTFPFATVDARYVKVTGTNLSTDQFGDFRMQFAEIEAVGGDLAAGATATTSSSVEYPSEGWLTANLTNGTHHTDLWNSSGWSSAGTASPNTTQWARVDLGGPSRVSQVTLYPRDDIPNTGRGFPSAFTVQLSTDGTNWTTVVSRSSYPRPGAGGLSFAFAATTARYVKVTGTTLTADQFGVYYMQLAGIGVS</sequence>
<dbReference type="InterPro" id="IPR051941">
    <property type="entry name" value="BG_Antigen-Binding_Lectin"/>
</dbReference>
<dbReference type="PANTHER" id="PTHR45713">
    <property type="entry name" value="FTP DOMAIN-CONTAINING PROTEIN"/>
    <property type="match status" value="1"/>
</dbReference>
<dbReference type="InterPro" id="IPR008979">
    <property type="entry name" value="Galactose-bd-like_sf"/>
</dbReference>
<keyword evidence="4" id="KW-1185">Reference proteome</keyword>
<dbReference type="InterPro" id="IPR000421">
    <property type="entry name" value="FA58C"/>
</dbReference>
<evidence type="ECO:0000313" key="4">
    <source>
        <dbReference type="Proteomes" id="UP000325563"/>
    </source>
</evidence>
<dbReference type="Proteomes" id="UP000325563">
    <property type="component" value="Chromosome"/>
</dbReference>
<dbReference type="Pfam" id="PF00754">
    <property type="entry name" value="F5_F8_type_C"/>
    <property type="match status" value="2"/>
</dbReference>
<dbReference type="KEGG" id="svn:CP980_03200"/>
<accession>A0A5J6IYY4</accession>